<dbReference type="RefSeq" id="WP_251809797.1">
    <property type="nucleotide sequence ID" value="NZ_CP101527.1"/>
</dbReference>
<sequence>MDICEREYVAAVINYFWGPNLTNAHSVNESAASIAFEALEPAGDCSGSMALVPRPTLMASPSYAVKQLAEIGKRITSGDTSIYNICKSAVGIRYKSPIQIA</sequence>
<name>A0A9E8KI73_9ALTE</name>
<dbReference type="KEGG" id="asem:NNL22_11465"/>
<evidence type="ECO:0000313" key="1">
    <source>
        <dbReference type="EMBL" id="UZW73656.1"/>
    </source>
</evidence>
<organism evidence="1 2">
    <name type="scientific">Alkalimarinus sediminis</name>
    <dbReference type="NCBI Taxonomy" id="1632866"/>
    <lineage>
        <taxon>Bacteria</taxon>
        <taxon>Pseudomonadati</taxon>
        <taxon>Pseudomonadota</taxon>
        <taxon>Gammaproteobacteria</taxon>
        <taxon>Alteromonadales</taxon>
        <taxon>Alteromonadaceae</taxon>
        <taxon>Alkalimarinus</taxon>
    </lineage>
</organism>
<proteinExistence type="predicted"/>
<dbReference type="AlphaFoldDB" id="A0A9E8KI73"/>
<dbReference type="Proteomes" id="UP001164472">
    <property type="component" value="Chromosome"/>
</dbReference>
<reference evidence="1" key="1">
    <citation type="submission" date="2022-07" db="EMBL/GenBank/DDBJ databases">
        <title>Alkalimarinus sp. nov., isolated from gut of a Alitta virens.</title>
        <authorList>
            <person name="Yang A.I."/>
            <person name="Shin N.-R."/>
        </authorList>
    </citation>
    <scope>NUCLEOTIDE SEQUENCE</scope>
    <source>
        <strain evidence="1">FA028</strain>
    </source>
</reference>
<dbReference type="EMBL" id="CP101527">
    <property type="protein sequence ID" value="UZW73656.1"/>
    <property type="molecule type" value="Genomic_DNA"/>
</dbReference>
<keyword evidence="2" id="KW-1185">Reference proteome</keyword>
<protein>
    <submittedName>
        <fullName evidence="1">Uncharacterized protein</fullName>
    </submittedName>
</protein>
<accession>A0A9E8KI73</accession>
<gene>
    <name evidence="1" type="ORF">NNL22_11465</name>
</gene>
<evidence type="ECO:0000313" key="2">
    <source>
        <dbReference type="Proteomes" id="UP001164472"/>
    </source>
</evidence>